<dbReference type="PANTHER" id="PTHR42855">
    <property type="entry name" value="ABC TRANSPORTER ATP-BINDING SUBUNIT"/>
    <property type="match status" value="1"/>
</dbReference>
<dbReference type="InterPro" id="IPR051309">
    <property type="entry name" value="ABCF_ATPase"/>
</dbReference>
<dbReference type="SUPFAM" id="SSF52540">
    <property type="entry name" value="P-loop containing nucleoside triphosphate hydrolases"/>
    <property type="match status" value="2"/>
</dbReference>
<keyword evidence="3" id="KW-0175">Coiled coil</keyword>
<dbReference type="InterPro" id="IPR003593">
    <property type="entry name" value="AAA+_ATPase"/>
</dbReference>
<name>A0ABS2QN25_9BACI</name>
<gene>
    <name evidence="5" type="ORF">JOC77_003115</name>
</gene>
<dbReference type="CDD" id="cd03221">
    <property type="entry name" value="ABCF_EF-3"/>
    <property type="match status" value="2"/>
</dbReference>
<evidence type="ECO:0000256" key="2">
    <source>
        <dbReference type="ARBA" id="ARBA00022840"/>
    </source>
</evidence>
<evidence type="ECO:0000313" key="5">
    <source>
        <dbReference type="EMBL" id="MBM7693671.1"/>
    </source>
</evidence>
<dbReference type="PANTHER" id="PTHR42855:SF2">
    <property type="entry name" value="DRUG RESISTANCE ABC TRANSPORTER,ATP-BINDING PROTEIN"/>
    <property type="match status" value="1"/>
</dbReference>
<protein>
    <submittedName>
        <fullName evidence="5">ATPase subunit of ABC transporter with duplicated ATPase domains</fullName>
    </submittedName>
</protein>
<dbReference type="Pfam" id="PF12848">
    <property type="entry name" value="ABC_tran_Xtn"/>
    <property type="match status" value="1"/>
</dbReference>
<dbReference type="Pfam" id="PF00005">
    <property type="entry name" value="ABC_tran"/>
    <property type="match status" value="2"/>
</dbReference>
<dbReference type="NCBIfam" id="NF000355">
    <property type="entry name" value="ribo_prot_ABC_F"/>
    <property type="match status" value="1"/>
</dbReference>
<dbReference type="PROSITE" id="PS00211">
    <property type="entry name" value="ABC_TRANSPORTER_1"/>
    <property type="match status" value="2"/>
</dbReference>
<organism evidence="5 6">
    <name type="scientific">Peribacillus deserti</name>
    <dbReference type="NCBI Taxonomy" id="673318"/>
    <lineage>
        <taxon>Bacteria</taxon>
        <taxon>Bacillati</taxon>
        <taxon>Bacillota</taxon>
        <taxon>Bacilli</taxon>
        <taxon>Bacillales</taxon>
        <taxon>Bacillaceae</taxon>
        <taxon>Peribacillus</taxon>
    </lineage>
</organism>
<evidence type="ECO:0000256" key="1">
    <source>
        <dbReference type="ARBA" id="ARBA00022741"/>
    </source>
</evidence>
<keyword evidence="1" id="KW-0547">Nucleotide-binding</keyword>
<dbReference type="Proteomes" id="UP000823486">
    <property type="component" value="Unassembled WGS sequence"/>
</dbReference>
<dbReference type="SMART" id="SM00382">
    <property type="entry name" value="AAA"/>
    <property type="match status" value="2"/>
</dbReference>
<dbReference type="Gene3D" id="3.40.50.300">
    <property type="entry name" value="P-loop containing nucleotide triphosphate hydrolases"/>
    <property type="match status" value="2"/>
</dbReference>
<comment type="caution">
    <text evidence="5">The sequence shown here is derived from an EMBL/GenBank/DDBJ whole genome shotgun (WGS) entry which is preliminary data.</text>
</comment>
<evidence type="ECO:0000259" key="4">
    <source>
        <dbReference type="PROSITE" id="PS50893"/>
    </source>
</evidence>
<feature type="domain" description="ABC transporter" evidence="4">
    <location>
        <begin position="333"/>
        <end position="545"/>
    </location>
</feature>
<proteinExistence type="predicted"/>
<accession>A0ABS2QN25</accession>
<sequence>MIVCSIQQAGKMYGGNRVFEELSFEIHEGDRAALVGRNGSGKTTVMKLLAGKEAPDEGVISLKKGLKVGYLAQIPTFEKNFRVEDVLRSAFSETMEIGVRMQALETRMALEGDRIESILEEYGTLQERFSLLGGYEVEAKISRIANGLQLNPLMGAAFEMLSGGEQTKVCLGLLLLTSPDLLLLDEPTNHLDIAAVEWLEQFLKEYEGTVVLISHDRFFLDEAATKIIDIEDGVATIYHSNYSGFVTEKEARLLEEFQAYQEQQKKIKKMKEAIKRLREWANRANPPNEGLHKRARNMERALERMEKLKRPILERKKMGLQLESGERSGKDVILIKNASKSFGQKVLFQEINFHLRFQERIAIVGKNGSGKSTLLKIIQQEVEVDQGQIQIGSSVKIGYLSQHLYIQNSSQTVIEAFREEISITEGEARHILARFLFYGPAVFRKVGQLSGGERMRLKLAQLMHQDINLLILDEPTNHLDIDSREVLEEALEEFNGTILAVSHDRYLLNNLFPKTCWLDDGYLYTFTGNYNWAKVKLDEQKKKLIQKQEQKPKEIKVVKSEKRTKQNELSNKPEYSAEKVEERINLLDKKLSEINAKMQGETDLQLLNELYEEQTKLEQEQTLLYEKLEEFLENTD</sequence>
<dbReference type="InterPro" id="IPR027417">
    <property type="entry name" value="P-loop_NTPase"/>
</dbReference>
<reference evidence="5 6" key="1">
    <citation type="submission" date="2021-01" db="EMBL/GenBank/DDBJ databases">
        <title>Genomic Encyclopedia of Type Strains, Phase IV (KMG-IV): sequencing the most valuable type-strain genomes for metagenomic binning, comparative biology and taxonomic classification.</title>
        <authorList>
            <person name="Goeker M."/>
        </authorList>
    </citation>
    <scope>NUCLEOTIDE SEQUENCE [LARGE SCALE GENOMIC DNA]</scope>
    <source>
        <strain evidence="5 6">DSM 105482</strain>
    </source>
</reference>
<dbReference type="InterPro" id="IPR032781">
    <property type="entry name" value="ABC_tran_Xtn"/>
</dbReference>
<evidence type="ECO:0000256" key="3">
    <source>
        <dbReference type="SAM" id="Coils"/>
    </source>
</evidence>
<dbReference type="EMBL" id="JAFBFI010000014">
    <property type="protein sequence ID" value="MBM7693671.1"/>
    <property type="molecule type" value="Genomic_DNA"/>
</dbReference>
<dbReference type="InterPro" id="IPR017871">
    <property type="entry name" value="ABC_transporter-like_CS"/>
</dbReference>
<dbReference type="InterPro" id="IPR003439">
    <property type="entry name" value="ABC_transporter-like_ATP-bd"/>
</dbReference>
<evidence type="ECO:0000313" key="6">
    <source>
        <dbReference type="Proteomes" id="UP000823486"/>
    </source>
</evidence>
<feature type="domain" description="ABC transporter" evidence="4">
    <location>
        <begin position="4"/>
        <end position="257"/>
    </location>
</feature>
<feature type="coiled-coil region" evidence="3">
    <location>
        <begin position="260"/>
        <end position="308"/>
    </location>
</feature>
<dbReference type="RefSeq" id="WP_204544561.1">
    <property type="nucleotide sequence ID" value="NZ_JAFBFI010000014.1"/>
</dbReference>
<dbReference type="PROSITE" id="PS50893">
    <property type="entry name" value="ABC_TRANSPORTER_2"/>
    <property type="match status" value="2"/>
</dbReference>
<keyword evidence="6" id="KW-1185">Reference proteome</keyword>
<keyword evidence="2" id="KW-0067">ATP-binding</keyword>